<evidence type="ECO:0000313" key="3">
    <source>
        <dbReference type="Proteomes" id="UP001236663"/>
    </source>
</evidence>
<organism evidence="2 3">
    <name type="scientific">Cyclobacterium jeungdonense</name>
    <dbReference type="NCBI Taxonomy" id="708087"/>
    <lineage>
        <taxon>Bacteria</taxon>
        <taxon>Pseudomonadati</taxon>
        <taxon>Bacteroidota</taxon>
        <taxon>Cytophagia</taxon>
        <taxon>Cytophagales</taxon>
        <taxon>Cyclobacteriaceae</taxon>
        <taxon>Cyclobacterium</taxon>
    </lineage>
</organism>
<evidence type="ECO:0000313" key="2">
    <source>
        <dbReference type="EMBL" id="MDN3687058.1"/>
    </source>
</evidence>
<sequence length="253" mass="28028">MHLIIVVFFLKVLPLTVVGNHFDNHSAIHLGLKVETGLLQEKKLKVVAFGNSITATRKTIRQVYAQRLPKILAKSGLTAEVINAGVPGSHTGSVSDHSLFKIQHGRDRINSDVLAHHPDLVIVGFGTNDAHIDGEDPEGPSRIPVKDYEMNLTSMIRKFQENGIKIILLAPNPLGDKFPDYQNDRLILYVNTVRALSRKYQTGLVDNFKLFMEYPKNAGIPMDDLLLDGIHPNDLGHQLIAGALGNEIIRIIN</sequence>
<evidence type="ECO:0000259" key="1">
    <source>
        <dbReference type="Pfam" id="PF13472"/>
    </source>
</evidence>
<keyword evidence="3" id="KW-1185">Reference proteome</keyword>
<protein>
    <submittedName>
        <fullName evidence="2">GDSL-type esterase/lipase family protein</fullName>
    </submittedName>
</protein>
<dbReference type="InterPro" id="IPR036514">
    <property type="entry name" value="SGNH_hydro_sf"/>
</dbReference>
<proteinExistence type="predicted"/>
<accession>A0ABT8C617</accession>
<dbReference type="PANTHER" id="PTHR30383:SF5">
    <property type="entry name" value="SGNH HYDROLASE-TYPE ESTERASE DOMAIN-CONTAINING PROTEIN"/>
    <property type="match status" value="1"/>
</dbReference>
<dbReference type="Proteomes" id="UP001236663">
    <property type="component" value="Unassembled WGS sequence"/>
</dbReference>
<dbReference type="InterPro" id="IPR013830">
    <property type="entry name" value="SGNH_hydro"/>
</dbReference>
<reference evidence="3" key="1">
    <citation type="journal article" date="2019" name="Int. J. Syst. Evol. Microbiol.">
        <title>The Global Catalogue of Microorganisms (GCM) 10K type strain sequencing project: providing services to taxonomists for standard genome sequencing and annotation.</title>
        <authorList>
            <consortium name="The Broad Institute Genomics Platform"/>
            <consortium name="The Broad Institute Genome Sequencing Center for Infectious Disease"/>
            <person name="Wu L."/>
            <person name="Ma J."/>
        </authorList>
    </citation>
    <scope>NUCLEOTIDE SEQUENCE [LARGE SCALE GENOMIC DNA]</scope>
    <source>
        <strain evidence="3">CECT 7706</strain>
    </source>
</reference>
<dbReference type="InterPro" id="IPR051532">
    <property type="entry name" value="Ester_Hydrolysis_Enzymes"/>
</dbReference>
<dbReference type="Gene3D" id="3.40.50.1110">
    <property type="entry name" value="SGNH hydrolase"/>
    <property type="match status" value="1"/>
</dbReference>
<gene>
    <name evidence="2" type="ORF">QWZ15_04395</name>
</gene>
<dbReference type="PANTHER" id="PTHR30383">
    <property type="entry name" value="THIOESTERASE 1/PROTEASE 1/LYSOPHOSPHOLIPASE L1"/>
    <property type="match status" value="1"/>
</dbReference>
<dbReference type="EMBL" id="JAUFQS010000004">
    <property type="protein sequence ID" value="MDN3687058.1"/>
    <property type="molecule type" value="Genomic_DNA"/>
</dbReference>
<dbReference type="Pfam" id="PF13472">
    <property type="entry name" value="Lipase_GDSL_2"/>
    <property type="match status" value="1"/>
</dbReference>
<dbReference type="SUPFAM" id="SSF52266">
    <property type="entry name" value="SGNH hydrolase"/>
    <property type="match status" value="1"/>
</dbReference>
<dbReference type="RefSeq" id="WP_163383952.1">
    <property type="nucleotide sequence ID" value="NZ_JAUFQS010000004.1"/>
</dbReference>
<comment type="caution">
    <text evidence="2">The sequence shown here is derived from an EMBL/GenBank/DDBJ whole genome shotgun (WGS) entry which is preliminary data.</text>
</comment>
<name>A0ABT8C617_9BACT</name>
<feature type="domain" description="SGNH hydrolase-type esterase" evidence="1">
    <location>
        <begin position="48"/>
        <end position="239"/>
    </location>
</feature>